<evidence type="ECO:0000256" key="7">
    <source>
        <dbReference type="ARBA" id="ARBA00022989"/>
    </source>
</evidence>
<feature type="transmembrane region" description="Helical" evidence="10">
    <location>
        <begin position="20"/>
        <end position="44"/>
    </location>
</feature>
<dbReference type="EC" id="2.4.1.-" evidence="10"/>
<evidence type="ECO:0000256" key="8">
    <source>
        <dbReference type="ARBA" id="ARBA00023034"/>
    </source>
</evidence>
<evidence type="ECO:0000256" key="6">
    <source>
        <dbReference type="ARBA" id="ARBA00022968"/>
    </source>
</evidence>
<keyword evidence="5 10" id="KW-0812">Transmembrane</keyword>
<dbReference type="OrthoDB" id="2139606at2759"/>
<evidence type="ECO:0000256" key="4">
    <source>
        <dbReference type="ARBA" id="ARBA00022679"/>
    </source>
</evidence>
<proteinExistence type="inferred from homology"/>
<dbReference type="GO" id="GO:0000139">
    <property type="term" value="C:Golgi membrane"/>
    <property type="evidence" value="ECO:0007669"/>
    <property type="project" value="UniProtKB-SubCell"/>
</dbReference>
<dbReference type="EMBL" id="JABSTR010000005">
    <property type="protein sequence ID" value="KAH9371656.1"/>
    <property type="molecule type" value="Genomic_DNA"/>
</dbReference>
<evidence type="ECO:0000256" key="3">
    <source>
        <dbReference type="ARBA" id="ARBA00022676"/>
    </source>
</evidence>
<comment type="caution">
    <text evidence="11">The sequence shown here is derived from an EMBL/GenBank/DDBJ whole genome shotgun (WGS) entry which is preliminary data.</text>
</comment>
<evidence type="ECO:0000256" key="2">
    <source>
        <dbReference type="ARBA" id="ARBA00008661"/>
    </source>
</evidence>
<dbReference type="Pfam" id="PF01762">
    <property type="entry name" value="Galactosyl_T"/>
    <property type="match status" value="1"/>
</dbReference>
<keyword evidence="12" id="KW-1185">Reference proteome</keyword>
<dbReference type="Proteomes" id="UP000821853">
    <property type="component" value="Chromosome 3"/>
</dbReference>
<evidence type="ECO:0000256" key="1">
    <source>
        <dbReference type="ARBA" id="ARBA00004323"/>
    </source>
</evidence>
<keyword evidence="8 10" id="KW-0333">Golgi apparatus</keyword>
<sequence>MAFNRICIIYSRISYTLAMILLIAIVIAAVLSTVLWSLVVYKLWKLQASPPTPNSLPEAHGNGSVNGSVDAGQVSPELQTAAQRGGWVVSERCRHPLYALVCVHTRPPAWQLRAALRDTLFEEAAAVRFNWTVVFFVDRRDGGQGEDPWLNVEADTTGDVVVLPFEDGHRNLTTKWVAAMQWVETHCPGVERIVRIDDDVFAEPFKVCLMYDAYNALDP</sequence>
<dbReference type="GO" id="GO:0006493">
    <property type="term" value="P:protein O-linked glycosylation"/>
    <property type="evidence" value="ECO:0007669"/>
    <property type="project" value="TreeGrafter"/>
</dbReference>
<name>A0A9J6GB93_HAELO</name>
<organism evidence="11 12">
    <name type="scientific">Haemaphysalis longicornis</name>
    <name type="common">Bush tick</name>
    <dbReference type="NCBI Taxonomy" id="44386"/>
    <lineage>
        <taxon>Eukaryota</taxon>
        <taxon>Metazoa</taxon>
        <taxon>Ecdysozoa</taxon>
        <taxon>Arthropoda</taxon>
        <taxon>Chelicerata</taxon>
        <taxon>Arachnida</taxon>
        <taxon>Acari</taxon>
        <taxon>Parasitiformes</taxon>
        <taxon>Ixodida</taxon>
        <taxon>Ixodoidea</taxon>
        <taxon>Ixodidae</taxon>
        <taxon>Haemaphysalinae</taxon>
        <taxon>Haemaphysalis</taxon>
    </lineage>
</organism>
<evidence type="ECO:0000313" key="11">
    <source>
        <dbReference type="EMBL" id="KAH9371656.1"/>
    </source>
</evidence>
<evidence type="ECO:0000313" key="12">
    <source>
        <dbReference type="Proteomes" id="UP000821853"/>
    </source>
</evidence>
<accession>A0A9J6GB93</accession>
<evidence type="ECO:0000256" key="5">
    <source>
        <dbReference type="ARBA" id="ARBA00022692"/>
    </source>
</evidence>
<evidence type="ECO:0000256" key="10">
    <source>
        <dbReference type="RuleBase" id="RU363063"/>
    </source>
</evidence>
<keyword evidence="6 10" id="KW-0735">Signal-anchor</keyword>
<comment type="similarity">
    <text evidence="2 10">Belongs to the glycosyltransferase 31 family.</text>
</comment>
<dbReference type="AlphaFoldDB" id="A0A9J6GB93"/>
<gene>
    <name evidence="11" type="ORF">HPB48_008532</name>
</gene>
<comment type="subcellular location">
    <subcellularLocation>
        <location evidence="1 10">Golgi apparatus membrane</location>
        <topology evidence="1 10">Single-pass type II membrane protein</topology>
    </subcellularLocation>
</comment>
<protein>
    <recommendedName>
        <fullName evidence="10">Hexosyltransferase</fullName>
        <ecNumber evidence="10">2.4.1.-</ecNumber>
    </recommendedName>
</protein>
<dbReference type="GO" id="GO:0016758">
    <property type="term" value="F:hexosyltransferase activity"/>
    <property type="evidence" value="ECO:0007669"/>
    <property type="project" value="InterPro"/>
</dbReference>
<keyword evidence="4" id="KW-0808">Transferase</keyword>
<dbReference type="VEuPathDB" id="VectorBase:HLOH_051194"/>
<evidence type="ECO:0000256" key="9">
    <source>
        <dbReference type="ARBA" id="ARBA00023136"/>
    </source>
</evidence>
<reference evidence="11 12" key="1">
    <citation type="journal article" date="2020" name="Cell">
        <title>Large-Scale Comparative Analyses of Tick Genomes Elucidate Their Genetic Diversity and Vector Capacities.</title>
        <authorList>
            <consortium name="Tick Genome and Microbiome Consortium (TIGMIC)"/>
            <person name="Jia N."/>
            <person name="Wang J."/>
            <person name="Shi W."/>
            <person name="Du L."/>
            <person name="Sun Y."/>
            <person name="Zhan W."/>
            <person name="Jiang J.F."/>
            <person name="Wang Q."/>
            <person name="Zhang B."/>
            <person name="Ji P."/>
            <person name="Bell-Sakyi L."/>
            <person name="Cui X.M."/>
            <person name="Yuan T.T."/>
            <person name="Jiang B.G."/>
            <person name="Yang W.F."/>
            <person name="Lam T.T."/>
            <person name="Chang Q.C."/>
            <person name="Ding S.J."/>
            <person name="Wang X.J."/>
            <person name="Zhu J.G."/>
            <person name="Ruan X.D."/>
            <person name="Zhao L."/>
            <person name="Wei J.T."/>
            <person name="Ye R.Z."/>
            <person name="Que T.C."/>
            <person name="Du C.H."/>
            <person name="Zhou Y.H."/>
            <person name="Cheng J.X."/>
            <person name="Dai P.F."/>
            <person name="Guo W.B."/>
            <person name="Han X.H."/>
            <person name="Huang E.J."/>
            <person name="Li L.F."/>
            <person name="Wei W."/>
            <person name="Gao Y.C."/>
            <person name="Liu J.Z."/>
            <person name="Shao H.Z."/>
            <person name="Wang X."/>
            <person name="Wang C.C."/>
            <person name="Yang T.C."/>
            <person name="Huo Q.B."/>
            <person name="Li W."/>
            <person name="Chen H.Y."/>
            <person name="Chen S.E."/>
            <person name="Zhou L.G."/>
            <person name="Ni X.B."/>
            <person name="Tian J.H."/>
            <person name="Sheng Y."/>
            <person name="Liu T."/>
            <person name="Pan Y.S."/>
            <person name="Xia L.Y."/>
            <person name="Li J."/>
            <person name="Zhao F."/>
            <person name="Cao W.C."/>
        </authorList>
    </citation>
    <scope>NUCLEOTIDE SEQUENCE [LARGE SCALE GENOMIC DNA]</scope>
    <source>
        <strain evidence="11">HaeL-2018</strain>
    </source>
</reference>
<dbReference type="InterPro" id="IPR002659">
    <property type="entry name" value="Glyco_trans_31"/>
</dbReference>
<keyword evidence="9 10" id="KW-0472">Membrane</keyword>
<dbReference type="PANTHER" id="PTHR11214:SF376">
    <property type="entry name" value="HEXOSYLTRANSFERASE"/>
    <property type="match status" value="1"/>
</dbReference>
<keyword evidence="3 10" id="KW-0328">Glycosyltransferase</keyword>
<dbReference type="PANTHER" id="PTHR11214">
    <property type="entry name" value="BETA-1,3-N-ACETYLGLUCOSAMINYLTRANSFERASE"/>
    <property type="match status" value="1"/>
</dbReference>
<keyword evidence="7 10" id="KW-1133">Transmembrane helix</keyword>